<sequence length="900" mass="103090">MAIIEYEDQIQEIVDKLDHSEFIYDFLSVYDIPRATITKLRKGINNLATEIGAVYLKNKLYFREGIGNLMQDFADLQERVDEIGSKPRYLLVTDYQHLLAKDTKTNETLNIKFDKLPQYFDFFLAWNGIEKVDFDKENPADVRAAERFAKLYDVVVNDNPDATRKGLNLFLIRILFCLFAEDTNIFKHDLFTNRVKQMTADDGSDFNQFIGGLFGVLDFEKSQRPANTPDWLNEFPYVDGDLFKDQHEPLHFSAKSRKLIIEAGERLKWNQVNPDILGSMIQAVASEDSRSHLGMHYTSVPNIMKVIKPLFLDGLREDFEVAKGNEDKLQRLYDRIGKIKFMDPACGSGNFLIITYKELRQLEIDILIELNNIGVSTMYVPSVTLNQFYGIEIDDFACDVTRLSLWIAEHQMNVKLHEQVRDAVRPTLPLQHAGAIVNDNALLVNWNKVMPTSPTSESYLFGNPPYLGSSMQSKKQKSEVTEVLSHVISKYKNLDYIACWFVLAANYSKNSKTQFAFVSTNSICQGEQVAPLWNVILRDFDIKFAYQSFPWENSAKNNAGVVVVIIGLVNHSIKTKKILIDSENLMREVDSISPYLVEGEAIIVERTSKPINNLPEMVKGSQPSDGGNLILTNEEIDDLKKIPLKNGIIRKYVGSKEFINGTYRYCLWMDKSSYLVNRQFKQVEMRVKNVERFRLSRSTQITKNAAKIPWAFMQRGAYATAYGEIKDDSKITIIVPRVSSQNRLYIPIGIVSSDVIVADSAMAIYNSSVWIVGLLMSRMHMVWASNVGGKLKSDYRYSAGLVYNTFPVPKITLRRKKEIEELTYQILDLREERGLSLAELYGAPLADKHPKDMDSNLKEIHFALDELVDREYGTGHFENDSQRLKLLLSMYKEEVRTFEE</sequence>
<evidence type="ECO:0000256" key="4">
    <source>
        <dbReference type="ARBA" id="ARBA00047942"/>
    </source>
</evidence>
<dbReference type="SUPFAM" id="SSF53335">
    <property type="entry name" value="S-adenosyl-L-methionine-dependent methyltransferases"/>
    <property type="match status" value="1"/>
</dbReference>
<dbReference type="Pfam" id="PF20473">
    <property type="entry name" value="MmeI_Mtase"/>
    <property type="match status" value="1"/>
</dbReference>
<dbReference type="STRING" id="1423776.FD04_GL001906"/>
<dbReference type="EC" id="2.1.1.72" evidence="1"/>
<dbReference type="PATRIC" id="fig|1423776.4.peg.1931"/>
<keyword evidence="2" id="KW-0489">Methyltransferase</keyword>
<dbReference type="InterPro" id="IPR046818">
    <property type="entry name" value="MmeI_C"/>
</dbReference>
<evidence type="ECO:0000259" key="7">
    <source>
        <dbReference type="Pfam" id="PF20466"/>
    </source>
</evidence>
<dbReference type="Gene3D" id="3.40.50.150">
    <property type="entry name" value="Vaccinia Virus protein VP39"/>
    <property type="match status" value="1"/>
</dbReference>
<accession>A0A0R1LMB0</accession>
<dbReference type="GO" id="GO:0009007">
    <property type="term" value="F:site-specific DNA-methyltransferase (adenine-specific) activity"/>
    <property type="evidence" value="ECO:0007669"/>
    <property type="project" value="UniProtKB-EC"/>
</dbReference>
<dbReference type="PANTHER" id="PTHR33841:SF1">
    <property type="entry name" value="DNA METHYLTRANSFERASE A"/>
    <property type="match status" value="1"/>
</dbReference>
<evidence type="ECO:0000259" key="9">
    <source>
        <dbReference type="Pfam" id="PF20473"/>
    </source>
</evidence>
<dbReference type="AlphaFoldDB" id="A0A0R1LMB0"/>
<evidence type="ECO:0000259" key="8">
    <source>
        <dbReference type="Pfam" id="PF20467"/>
    </source>
</evidence>
<dbReference type="Pfam" id="PF20466">
    <property type="entry name" value="MmeI_TRD"/>
    <property type="match status" value="1"/>
</dbReference>
<dbReference type="RefSeq" id="WP_056948868.1">
    <property type="nucleotide sequence ID" value="NZ_AZEE01000030.1"/>
</dbReference>
<evidence type="ECO:0000313" key="11">
    <source>
        <dbReference type="Proteomes" id="UP000051160"/>
    </source>
</evidence>
<dbReference type="EMBL" id="AZEE01000030">
    <property type="protein sequence ID" value="KRK97046.1"/>
    <property type="molecule type" value="Genomic_DNA"/>
</dbReference>
<reference evidence="10 11" key="1">
    <citation type="journal article" date="2015" name="Genome Announc.">
        <title>Expanding the biotechnology potential of lactobacilli through comparative genomics of 213 strains and associated genera.</title>
        <authorList>
            <person name="Sun Z."/>
            <person name="Harris H.M."/>
            <person name="McCann A."/>
            <person name="Guo C."/>
            <person name="Argimon S."/>
            <person name="Zhang W."/>
            <person name="Yang X."/>
            <person name="Jeffery I.B."/>
            <person name="Cooney J.C."/>
            <person name="Kagawa T.F."/>
            <person name="Liu W."/>
            <person name="Song Y."/>
            <person name="Salvetti E."/>
            <person name="Wrobel A."/>
            <person name="Rasinkangas P."/>
            <person name="Parkhill J."/>
            <person name="Rea M.C."/>
            <person name="O'Sullivan O."/>
            <person name="Ritari J."/>
            <person name="Douillard F.P."/>
            <person name="Paul Ross R."/>
            <person name="Yang R."/>
            <person name="Briner A.E."/>
            <person name="Felis G.E."/>
            <person name="de Vos W.M."/>
            <person name="Barrangou R."/>
            <person name="Klaenhammer T.R."/>
            <person name="Caufield P.W."/>
            <person name="Cui Y."/>
            <person name="Zhang H."/>
            <person name="O'Toole P.W."/>
        </authorList>
    </citation>
    <scope>NUCLEOTIDE SEQUENCE [LARGE SCALE GENOMIC DNA]</scope>
    <source>
        <strain evidence="10 11">DSM 19909</strain>
    </source>
</reference>
<name>A0A0R1LMB0_9LACO</name>
<comment type="caution">
    <text evidence="10">The sequence shown here is derived from an EMBL/GenBank/DDBJ whole genome shotgun (WGS) entry which is preliminary data.</text>
</comment>
<dbReference type="InterPro" id="IPR050953">
    <property type="entry name" value="N4_N6_ade-DNA_methylase"/>
</dbReference>
<feature type="domain" description="MmeI-like DNA-methyltransferase" evidence="9">
    <location>
        <begin position="320"/>
        <end position="577"/>
    </location>
</feature>
<dbReference type="InterPro" id="IPR029063">
    <property type="entry name" value="SAM-dependent_MTases_sf"/>
</dbReference>
<dbReference type="Pfam" id="PF20465">
    <property type="entry name" value="MmeI_hel"/>
    <property type="match status" value="1"/>
</dbReference>
<dbReference type="InterPro" id="IPR046816">
    <property type="entry name" value="MmeI_Mtase"/>
</dbReference>
<keyword evidence="3" id="KW-0808">Transferase</keyword>
<dbReference type="PANTHER" id="PTHR33841">
    <property type="entry name" value="DNA METHYLTRANSFERASE YEEA-RELATED"/>
    <property type="match status" value="1"/>
</dbReference>
<comment type="catalytic activity">
    <reaction evidence="4">
        <text>a 2'-deoxyadenosine in DNA + S-adenosyl-L-methionine = an N(6)-methyl-2'-deoxyadenosine in DNA + S-adenosyl-L-homocysteine + H(+)</text>
        <dbReference type="Rhea" id="RHEA:15197"/>
        <dbReference type="Rhea" id="RHEA-COMP:12418"/>
        <dbReference type="Rhea" id="RHEA-COMP:12419"/>
        <dbReference type="ChEBI" id="CHEBI:15378"/>
        <dbReference type="ChEBI" id="CHEBI:57856"/>
        <dbReference type="ChEBI" id="CHEBI:59789"/>
        <dbReference type="ChEBI" id="CHEBI:90615"/>
        <dbReference type="ChEBI" id="CHEBI:90616"/>
        <dbReference type="EC" id="2.1.1.72"/>
    </reaction>
</comment>
<dbReference type="InterPro" id="IPR046817">
    <property type="entry name" value="MmeI_N"/>
</dbReference>
<dbReference type="Pfam" id="PF20467">
    <property type="entry name" value="MmeI_C"/>
    <property type="match status" value="1"/>
</dbReference>
<dbReference type="InterPro" id="IPR046819">
    <property type="entry name" value="MmeI_hel"/>
</dbReference>
<keyword evidence="11" id="KW-1185">Reference proteome</keyword>
<feature type="domain" description="MmeI-like target recognition" evidence="7">
    <location>
        <begin position="599"/>
        <end position="811"/>
    </location>
</feature>
<gene>
    <name evidence="10" type="ORF">FD04_GL001906</name>
</gene>
<evidence type="ECO:0000256" key="2">
    <source>
        <dbReference type="ARBA" id="ARBA00022603"/>
    </source>
</evidence>
<dbReference type="Pfam" id="PF20464">
    <property type="entry name" value="MmeI_N"/>
    <property type="match status" value="1"/>
</dbReference>
<evidence type="ECO:0000259" key="6">
    <source>
        <dbReference type="Pfam" id="PF20465"/>
    </source>
</evidence>
<dbReference type="OrthoDB" id="32195at2"/>
<feature type="domain" description="MmeI-like C-terminal" evidence="8">
    <location>
        <begin position="815"/>
        <end position="897"/>
    </location>
</feature>
<evidence type="ECO:0000313" key="10">
    <source>
        <dbReference type="EMBL" id="KRK97046.1"/>
    </source>
</evidence>
<feature type="domain" description="MmeI-like helicase spacer" evidence="6">
    <location>
        <begin position="167"/>
        <end position="243"/>
    </location>
</feature>
<evidence type="ECO:0000256" key="1">
    <source>
        <dbReference type="ARBA" id="ARBA00011900"/>
    </source>
</evidence>
<evidence type="ECO:0000256" key="3">
    <source>
        <dbReference type="ARBA" id="ARBA00022679"/>
    </source>
</evidence>
<proteinExistence type="predicted"/>
<protein>
    <recommendedName>
        <fullName evidence="1">site-specific DNA-methyltransferase (adenine-specific)</fullName>
        <ecNumber evidence="1">2.1.1.72</ecNumber>
    </recommendedName>
</protein>
<dbReference type="Proteomes" id="UP000051160">
    <property type="component" value="Unassembled WGS sequence"/>
</dbReference>
<organism evidence="10 11">
    <name type="scientific">Secundilactobacillus odoratitofui DSM 19909 = JCM 15043</name>
    <dbReference type="NCBI Taxonomy" id="1423776"/>
    <lineage>
        <taxon>Bacteria</taxon>
        <taxon>Bacillati</taxon>
        <taxon>Bacillota</taxon>
        <taxon>Bacilli</taxon>
        <taxon>Lactobacillales</taxon>
        <taxon>Lactobacillaceae</taxon>
        <taxon>Secundilactobacillus</taxon>
    </lineage>
</organism>
<dbReference type="GO" id="GO:0032259">
    <property type="term" value="P:methylation"/>
    <property type="evidence" value="ECO:0007669"/>
    <property type="project" value="UniProtKB-KW"/>
</dbReference>
<evidence type="ECO:0000259" key="5">
    <source>
        <dbReference type="Pfam" id="PF20464"/>
    </source>
</evidence>
<dbReference type="InterPro" id="IPR046820">
    <property type="entry name" value="MmeI_TRD"/>
</dbReference>
<feature type="domain" description="MmeI-like N-terminal" evidence="5">
    <location>
        <begin position="5"/>
        <end position="154"/>
    </location>
</feature>